<evidence type="ECO:0000313" key="6">
    <source>
        <dbReference type="Proteomes" id="UP000063781"/>
    </source>
</evidence>
<dbReference type="Pfam" id="PF02255">
    <property type="entry name" value="PTS_IIA"/>
    <property type="match status" value="1"/>
</dbReference>
<dbReference type="GO" id="GO:0016740">
    <property type="term" value="F:transferase activity"/>
    <property type="evidence" value="ECO:0007669"/>
    <property type="project" value="UniProtKB-KW"/>
</dbReference>
<gene>
    <name evidence="5" type="ORF">AOC36_10670</name>
</gene>
<sequence>MLTNEKLNQTAMEIILHAGNGRNKIHQALKLAISDTDASHKDSVQTLLKEAGEDINKAHRVQTQIMQDYIEQDVSPTILFSHAQDTLMTIIAEKNMAKYMMEINYKIGVK</sequence>
<dbReference type="InterPro" id="IPR003188">
    <property type="entry name" value="PTS_IIA_lac/cel"/>
</dbReference>
<keyword evidence="1" id="KW-0813">Transport</keyword>
<dbReference type="Gene3D" id="1.20.58.80">
    <property type="entry name" value="Phosphotransferase system, lactose/cellobiose-type IIA subunit"/>
    <property type="match status" value="1"/>
</dbReference>
<dbReference type="PANTHER" id="PTHR34382:SF7">
    <property type="entry name" value="PTS SYSTEM N,N'-DIACETYLCHITOBIOSE-SPECIFIC EIIA COMPONENT"/>
    <property type="match status" value="1"/>
</dbReference>
<dbReference type="AlphaFoldDB" id="A0A0X8H1M8"/>
<dbReference type="EMBL" id="CP013213">
    <property type="protein sequence ID" value="AMC94417.1"/>
    <property type="molecule type" value="Genomic_DNA"/>
</dbReference>
<dbReference type="GO" id="GO:0009401">
    <property type="term" value="P:phosphoenolpyruvate-dependent sugar phosphotransferase system"/>
    <property type="evidence" value="ECO:0007669"/>
    <property type="project" value="UniProtKB-KW"/>
</dbReference>
<evidence type="ECO:0000256" key="1">
    <source>
        <dbReference type="ARBA" id="ARBA00022448"/>
    </source>
</evidence>
<dbReference type="KEGG" id="erl:AOC36_10670"/>
<dbReference type="PANTHER" id="PTHR34382">
    <property type="entry name" value="PTS SYSTEM N,N'-DIACETYLCHITOBIOSE-SPECIFIC EIIA COMPONENT"/>
    <property type="match status" value="1"/>
</dbReference>
<keyword evidence="6" id="KW-1185">Reference proteome</keyword>
<keyword evidence="4" id="KW-0598">Phosphotransferase system</keyword>
<evidence type="ECO:0008006" key="7">
    <source>
        <dbReference type="Google" id="ProtNLM"/>
    </source>
</evidence>
<dbReference type="Proteomes" id="UP000063781">
    <property type="component" value="Chromosome"/>
</dbReference>
<protein>
    <recommendedName>
        <fullName evidence="7">PTS lactose transporter subunit IIA</fullName>
    </recommendedName>
</protein>
<dbReference type="STRING" id="1514105.AOC36_10670"/>
<organism evidence="5 6">
    <name type="scientific">Erysipelothrix larvae</name>
    <dbReference type="NCBI Taxonomy" id="1514105"/>
    <lineage>
        <taxon>Bacteria</taxon>
        <taxon>Bacillati</taxon>
        <taxon>Bacillota</taxon>
        <taxon>Erysipelotrichia</taxon>
        <taxon>Erysipelotrichales</taxon>
        <taxon>Erysipelotrichaceae</taxon>
        <taxon>Erysipelothrix</taxon>
    </lineage>
</organism>
<evidence type="ECO:0000313" key="5">
    <source>
        <dbReference type="EMBL" id="AMC94417.1"/>
    </source>
</evidence>
<dbReference type="OrthoDB" id="389577at2"/>
<proteinExistence type="predicted"/>
<reference evidence="5 6" key="1">
    <citation type="submission" date="2015-10" db="EMBL/GenBank/DDBJ databases">
        <title>Erysipelothrix larvae sp. LV19 isolated from the larval gut of the rhinoceros beetle, Trypoxylus dichotomus.</title>
        <authorList>
            <person name="Lim S."/>
            <person name="Kim B.-C."/>
        </authorList>
    </citation>
    <scope>NUCLEOTIDE SEQUENCE [LARGE SCALE GENOMIC DNA]</scope>
    <source>
        <strain evidence="5 6">LV19</strain>
    </source>
</reference>
<keyword evidence="3" id="KW-0808">Transferase</keyword>
<evidence type="ECO:0000256" key="4">
    <source>
        <dbReference type="ARBA" id="ARBA00022683"/>
    </source>
</evidence>
<dbReference type="InterPro" id="IPR036542">
    <property type="entry name" value="PTS_IIA_lac/cel_sf"/>
</dbReference>
<accession>A0A0X8H1M8</accession>
<evidence type="ECO:0000256" key="2">
    <source>
        <dbReference type="ARBA" id="ARBA00022597"/>
    </source>
</evidence>
<dbReference type="RefSeq" id="WP_067634133.1">
    <property type="nucleotide sequence ID" value="NZ_CP013213.1"/>
</dbReference>
<dbReference type="SUPFAM" id="SSF46973">
    <property type="entry name" value="Enzyme IIa from lactose specific PTS, IIa-lac"/>
    <property type="match status" value="1"/>
</dbReference>
<evidence type="ECO:0000256" key="3">
    <source>
        <dbReference type="ARBA" id="ARBA00022679"/>
    </source>
</evidence>
<keyword evidence="2" id="KW-0762">Sugar transport</keyword>
<name>A0A0X8H1M8_9FIRM</name>